<feature type="domain" description="Serine aminopeptidase S33" evidence="1">
    <location>
        <begin position="95"/>
        <end position="351"/>
    </location>
</feature>
<keyword evidence="3" id="KW-1185">Reference proteome</keyword>
<organism evidence="2 3">
    <name type="scientific">Clostridium neonatale</name>
    <dbReference type="NCBI Taxonomy" id="137838"/>
    <lineage>
        <taxon>Bacteria</taxon>
        <taxon>Bacillati</taxon>
        <taxon>Bacillota</taxon>
        <taxon>Clostridia</taxon>
        <taxon>Eubacteriales</taxon>
        <taxon>Clostridiaceae</taxon>
        <taxon>Clostridium</taxon>
    </lineage>
</organism>
<evidence type="ECO:0000313" key="3">
    <source>
        <dbReference type="Proteomes" id="UP000220840"/>
    </source>
</evidence>
<evidence type="ECO:0000313" key="2">
    <source>
        <dbReference type="EMBL" id="PEG30861.1"/>
    </source>
</evidence>
<dbReference type="EMBL" id="PDCJ01000001">
    <property type="protein sequence ID" value="PEG30861.1"/>
    <property type="molecule type" value="Genomic_DNA"/>
</dbReference>
<dbReference type="InterPro" id="IPR029058">
    <property type="entry name" value="AB_hydrolase_fold"/>
</dbReference>
<dbReference type="AlphaFoldDB" id="A0A2A7MHR1"/>
<gene>
    <name evidence="2" type="ORF">CQ394_03835</name>
</gene>
<dbReference type="InterPro" id="IPR051044">
    <property type="entry name" value="MAG_DAG_Lipase"/>
</dbReference>
<dbReference type="GeneID" id="68877230"/>
<sequence>MKFLKNKKYYIYSRILIFLIFTIFLINCIFVSVAQNISYAINTENLINAIHINENQYENLMVNEVEPYLNKLIDQGSFKGIEDKDIYYENYILDKNKGNIVISHGYTESLDKYHEIIYYFLRAGFNVFGIEHRGHGRSENLGVDDISQMYVENYEDYIYDFKTFMDIVVMPYKNSKKIFLFSHSMGGGIGARFIQLYPEYFDAAILSAPMLSLNTGSIPDFFTHLLSKAAIALNKGHVYVIGFRRYLPEEDMDKWATSSKVRHKYYDDYVEKKVEFQKGGASYKWLNEALELCRETTKKKNIKKLKIPILLCEAGNDIYVTPKGERKFERYAENCKLIKFETSRHEIYREVDKIQISYLIYVLNFYEENLK</sequence>
<dbReference type="RefSeq" id="WP_058295027.1">
    <property type="nucleotide sequence ID" value="NZ_CAKJVD010000017.1"/>
</dbReference>
<evidence type="ECO:0000259" key="1">
    <source>
        <dbReference type="Pfam" id="PF12146"/>
    </source>
</evidence>
<dbReference type="Gene3D" id="3.40.50.1820">
    <property type="entry name" value="alpha/beta hydrolase"/>
    <property type="match status" value="1"/>
</dbReference>
<dbReference type="GO" id="GO:0016787">
    <property type="term" value="F:hydrolase activity"/>
    <property type="evidence" value="ECO:0007669"/>
    <property type="project" value="UniProtKB-KW"/>
</dbReference>
<dbReference type="InterPro" id="IPR022742">
    <property type="entry name" value="Hydrolase_4"/>
</dbReference>
<keyword evidence="2" id="KW-0378">Hydrolase</keyword>
<protein>
    <submittedName>
        <fullName evidence="2">Alpha/beta hydrolase</fullName>
    </submittedName>
</protein>
<dbReference type="SUPFAM" id="SSF53474">
    <property type="entry name" value="alpha/beta-Hydrolases"/>
    <property type="match status" value="1"/>
</dbReference>
<dbReference type="OrthoDB" id="9806902at2"/>
<proteinExistence type="predicted"/>
<reference evidence="2 3" key="1">
    <citation type="submission" date="2017-10" db="EMBL/GenBank/DDBJ databases">
        <title>Effective Description of Clostridium neonatale sp. nov. linked to necrotizing enterocolitis in neonates and a clarification of species assignable to the genus Clostridium (Prazmowski 1880) emend. Lawson and Rainey 2016.</title>
        <authorList>
            <person name="Bernard K."/>
            <person name="Burdz T."/>
            <person name="Wiebe D."/>
            <person name="Balcewich B."/>
            <person name="Alfa M."/>
            <person name="Bernier A.-M."/>
        </authorList>
    </citation>
    <scope>NUCLEOTIDE SEQUENCE [LARGE SCALE GENOMIC DNA]</scope>
    <source>
        <strain evidence="2 3">LCDC99A005</strain>
    </source>
</reference>
<accession>A0A2A7MHR1</accession>
<comment type="caution">
    <text evidence="2">The sequence shown here is derived from an EMBL/GenBank/DDBJ whole genome shotgun (WGS) entry which is preliminary data.</text>
</comment>
<dbReference type="Pfam" id="PF12146">
    <property type="entry name" value="Hydrolase_4"/>
    <property type="match status" value="1"/>
</dbReference>
<dbReference type="STRING" id="137838.GCA_001458595_02229"/>
<dbReference type="Proteomes" id="UP000220840">
    <property type="component" value="Unassembled WGS sequence"/>
</dbReference>
<dbReference type="PANTHER" id="PTHR11614">
    <property type="entry name" value="PHOSPHOLIPASE-RELATED"/>
    <property type="match status" value="1"/>
</dbReference>
<name>A0A2A7MHR1_9CLOT</name>